<sequence>MSKKTWLKTTAVTAAAVTLALTAAACGDDNKGASDTSPNASSGTSSTAPAKRGSISISLYDRGTVPAEEGTMDNNRWTKWVNENGPNDVKYVTVPRFESLQKFNVLFASGSAPDLIFEYDTAYQGQLYNQKQLLPLDDLINKSSKEYKAVLEKYPALKKAGTMADGKLYTVGRPMDVNPQHYLFIRSDWLKKLNLKTPTTPAELLEVAKAFTTQDPDGNSKADTQGIGLSFVSGIVLNHMFGTGFTLFGTDQVPWILENDKVVHNWDRIKAAIGFQKELYESGVVDKDFVTDKNGEKQKQAWITGKLGIYGGNGADITIYETLKKNVPTAEIAIIPLPKTEFGQFSPLSSNPIQMTGMVNAATKDPEAVMRQIDFMVTEKFTKTIEFGMEGVHYTPTSNGCAQVIDADKNKKERDYNRDMNMLQPIVGPCYGLDNKVNPTPTEKELGELVKQARTLYINEKAPMVGITQKAYLPNLPQDLVTINTNANKTILDAANKTIVSGKSYSVDQFITDSKAAWEKAGGTKVDDFYAKWYDENKGTAILMADIYKMAAAQKK</sequence>
<dbReference type="Proteomes" id="UP001631969">
    <property type="component" value="Unassembled WGS sequence"/>
</dbReference>
<dbReference type="EMBL" id="JBJURJ010000008">
    <property type="protein sequence ID" value="MFM9329521.1"/>
    <property type="molecule type" value="Genomic_DNA"/>
</dbReference>
<name>A0ACC7P0Q3_9BACL</name>
<evidence type="ECO:0000313" key="2">
    <source>
        <dbReference type="Proteomes" id="UP001631969"/>
    </source>
</evidence>
<evidence type="ECO:0000313" key="1">
    <source>
        <dbReference type="EMBL" id="MFM9329521.1"/>
    </source>
</evidence>
<accession>A0ACC7P0Q3</accession>
<proteinExistence type="predicted"/>
<keyword evidence="2" id="KW-1185">Reference proteome</keyword>
<organism evidence="1 2">
    <name type="scientific">Paenibacillus mesotrionivorans</name>
    <dbReference type="NCBI Taxonomy" id="3160968"/>
    <lineage>
        <taxon>Bacteria</taxon>
        <taxon>Bacillati</taxon>
        <taxon>Bacillota</taxon>
        <taxon>Bacilli</taxon>
        <taxon>Bacillales</taxon>
        <taxon>Paenibacillaceae</taxon>
        <taxon>Paenibacillus</taxon>
    </lineage>
</organism>
<gene>
    <name evidence="1" type="ORF">ACI1P1_14605</name>
</gene>
<comment type="caution">
    <text evidence="1">The sequence shown here is derived from an EMBL/GenBank/DDBJ whole genome shotgun (WGS) entry which is preliminary data.</text>
</comment>
<protein>
    <submittedName>
        <fullName evidence="1">Extracellular solute-binding protein</fullName>
    </submittedName>
</protein>
<reference evidence="1" key="1">
    <citation type="submission" date="2024-12" db="EMBL/GenBank/DDBJ databases">
        <authorList>
            <person name="Wu N."/>
        </authorList>
    </citation>
    <scope>NUCLEOTIDE SEQUENCE</scope>
    <source>
        <strain evidence="1">P15</strain>
    </source>
</reference>